<comment type="caution">
    <text evidence="1">The sequence shown here is derived from an EMBL/GenBank/DDBJ whole genome shotgun (WGS) entry which is preliminary data.</text>
</comment>
<dbReference type="AlphaFoldDB" id="A0A822MNZ6"/>
<name>A0A822MNZ6_9VIBR</name>
<reference evidence="2" key="1">
    <citation type="submission" date="2014-06" db="EMBL/GenBank/DDBJ databases">
        <authorList>
            <person name="Le Roux Frederique"/>
        </authorList>
    </citation>
    <scope>NUCLEOTIDE SEQUENCE [LARGE SCALE GENOMIC DNA]</scope>
    <source>
        <strain evidence="2">J5-5</strain>
    </source>
</reference>
<accession>A0A822MNZ6</accession>
<gene>
    <name evidence="1" type="ORF">VCR5J5_1370112</name>
</gene>
<evidence type="ECO:0000313" key="1">
    <source>
        <dbReference type="EMBL" id="CDT02538.1"/>
    </source>
</evidence>
<proteinExistence type="predicted"/>
<protein>
    <submittedName>
        <fullName evidence="1">Uncharacterized protein</fullName>
    </submittedName>
</protein>
<evidence type="ECO:0000313" key="2">
    <source>
        <dbReference type="Proteomes" id="UP000049495"/>
    </source>
</evidence>
<dbReference type="Proteomes" id="UP000049495">
    <property type="component" value="Unassembled WGS sequence"/>
</dbReference>
<sequence>MHRKVTIEKNEAAERIFPIDSLKFSVANNCVESDLFTASK</sequence>
<dbReference type="EMBL" id="CCJV01000043">
    <property type="protein sequence ID" value="CDT02538.1"/>
    <property type="molecule type" value="Genomic_DNA"/>
</dbReference>
<organism evidence="1 2">
    <name type="scientific">Vibrio crassostreae</name>
    <dbReference type="NCBI Taxonomy" id="246167"/>
    <lineage>
        <taxon>Bacteria</taxon>
        <taxon>Pseudomonadati</taxon>
        <taxon>Pseudomonadota</taxon>
        <taxon>Gammaproteobacteria</taxon>
        <taxon>Vibrionales</taxon>
        <taxon>Vibrionaceae</taxon>
        <taxon>Vibrio</taxon>
    </lineage>
</organism>